<dbReference type="AlphaFoldDB" id="A0AAV5EFK9"/>
<accession>A0AAV5EFK9</accession>
<name>A0AAV5EFK9_ELECO</name>
<protein>
    <submittedName>
        <fullName evidence="2">Uncharacterized protein</fullName>
    </submittedName>
</protein>
<evidence type="ECO:0000256" key="1">
    <source>
        <dbReference type="SAM" id="Phobius"/>
    </source>
</evidence>
<feature type="transmembrane region" description="Helical" evidence="1">
    <location>
        <begin position="179"/>
        <end position="198"/>
    </location>
</feature>
<evidence type="ECO:0000313" key="2">
    <source>
        <dbReference type="EMBL" id="GJN21513.1"/>
    </source>
</evidence>
<organism evidence="2 3">
    <name type="scientific">Eleusine coracana subsp. coracana</name>
    <dbReference type="NCBI Taxonomy" id="191504"/>
    <lineage>
        <taxon>Eukaryota</taxon>
        <taxon>Viridiplantae</taxon>
        <taxon>Streptophyta</taxon>
        <taxon>Embryophyta</taxon>
        <taxon>Tracheophyta</taxon>
        <taxon>Spermatophyta</taxon>
        <taxon>Magnoliopsida</taxon>
        <taxon>Liliopsida</taxon>
        <taxon>Poales</taxon>
        <taxon>Poaceae</taxon>
        <taxon>PACMAD clade</taxon>
        <taxon>Chloridoideae</taxon>
        <taxon>Cynodonteae</taxon>
        <taxon>Eleusininae</taxon>
        <taxon>Eleusine</taxon>
    </lineage>
</organism>
<dbReference type="EMBL" id="BQKI01000075">
    <property type="protein sequence ID" value="GJN21513.1"/>
    <property type="molecule type" value="Genomic_DNA"/>
</dbReference>
<comment type="caution">
    <text evidence="2">The sequence shown here is derived from an EMBL/GenBank/DDBJ whole genome shotgun (WGS) entry which is preliminary data.</text>
</comment>
<reference evidence="2" key="2">
    <citation type="submission" date="2021-12" db="EMBL/GenBank/DDBJ databases">
        <title>Resequencing data analysis of finger millet.</title>
        <authorList>
            <person name="Hatakeyama M."/>
            <person name="Aluri S."/>
            <person name="Balachadran M.T."/>
            <person name="Sivarajan S.R."/>
            <person name="Poveda L."/>
            <person name="Shimizu-Inatsugi R."/>
            <person name="Schlapbach R."/>
            <person name="Sreeman S.M."/>
            <person name="Shimizu K.K."/>
        </authorList>
    </citation>
    <scope>NUCLEOTIDE SEQUENCE</scope>
</reference>
<sequence>MVAVTMESGARVVAEEVNFKTGSGAAEAVTFNSGGGVAEAVTFNSGGGVVKAVTLNSGDDVAEAVTIKSGGGVDFGALGPREIGGGAAGVAASTVLEGVALGVVAGDPRPHAHPPLGADPAPAGGADLHWRQGDPLDDDVPANFRLAPGGGMAMASRQAAVLAMILGAMAIIGEPDAPWPNQLVALLLWFGGCIGLFLPRY</sequence>
<keyword evidence="3" id="KW-1185">Reference proteome</keyword>
<evidence type="ECO:0000313" key="3">
    <source>
        <dbReference type="Proteomes" id="UP001054889"/>
    </source>
</evidence>
<gene>
    <name evidence="2" type="primary">gb08995</name>
    <name evidence="2" type="ORF">PR202_gb08995</name>
</gene>
<keyword evidence="1" id="KW-0472">Membrane</keyword>
<reference evidence="2" key="1">
    <citation type="journal article" date="2018" name="DNA Res.">
        <title>Multiple hybrid de novo genome assembly of finger millet, an orphan allotetraploid crop.</title>
        <authorList>
            <person name="Hatakeyama M."/>
            <person name="Aluri S."/>
            <person name="Balachadran M.T."/>
            <person name="Sivarajan S.R."/>
            <person name="Patrignani A."/>
            <person name="Gruter S."/>
            <person name="Poveda L."/>
            <person name="Shimizu-Inatsugi R."/>
            <person name="Baeten J."/>
            <person name="Francoijs K.J."/>
            <person name="Nataraja K.N."/>
            <person name="Reddy Y.A.N."/>
            <person name="Phadnis S."/>
            <person name="Ravikumar R.L."/>
            <person name="Schlapbach R."/>
            <person name="Sreeman S.M."/>
            <person name="Shimizu K.K."/>
        </authorList>
    </citation>
    <scope>NUCLEOTIDE SEQUENCE</scope>
</reference>
<proteinExistence type="predicted"/>
<keyword evidence="1" id="KW-1133">Transmembrane helix</keyword>
<dbReference type="Proteomes" id="UP001054889">
    <property type="component" value="Unassembled WGS sequence"/>
</dbReference>
<keyword evidence="1" id="KW-0812">Transmembrane</keyword>
<feature type="transmembrane region" description="Helical" evidence="1">
    <location>
        <begin position="155"/>
        <end position="173"/>
    </location>
</feature>